<reference evidence="6 7" key="1">
    <citation type="submission" date="2018-08" db="EMBL/GenBank/DDBJ databases">
        <title>Aphanomyces genome sequencing and annotation.</title>
        <authorList>
            <person name="Minardi D."/>
            <person name="Oidtmann B."/>
            <person name="Van Der Giezen M."/>
            <person name="Studholme D.J."/>
        </authorList>
    </citation>
    <scope>NUCLEOTIDE SEQUENCE [LARGE SCALE GENOMIC DNA]</scope>
    <source>
        <strain evidence="5 7">197901</strain>
        <strain evidence="4 9">D2</strain>
        <strain evidence="2 6">Kv</strain>
        <strain evidence="3 8">Yx</strain>
    </source>
</reference>
<dbReference type="Proteomes" id="UP000266643">
    <property type="component" value="Unassembled WGS sequence"/>
</dbReference>
<evidence type="ECO:0000313" key="7">
    <source>
        <dbReference type="Proteomes" id="UP000266196"/>
    </source>
</evidence>
<dbReference type="EMBL" id="QUTD01007067">
    <property type="protein sequence ID" value="RHY51960.1"/>
    <property type="molecule type" value="Genomic_DNA"/>
</dbReference>
<dbReference type="Proteomes" id="UP000265427">
    <property type="component" value="Unassembled WGS sequence"/>
</dbReference>
<dbReference type="Proteomes" id="UP000266239">
    <property type="component" value="Unassembled WGS sequence"/>
</dbReference>
<feature type="compositionally biased region" description="Polar residues" evidence="1">
    <location>
        <begin position="45"/>
        <end position="54"/>
    </location>
</feature>
<proteinExistence type="predicted"/>
<evidence type="ECO:0000313" key="2">
    <source>
        <dbReference type="EMBL" id="RHY10203.1"/>
    </source>
</evidence>
<evidence type="ECO:0000313" key="5">
    <source>
        <dbReference type="EMBL" id="RHZ16447.1"/>
    </source>
</evidence>
<dbReference type="EMBL" id="QUSZ01005323">
    <property type="protein sequence ID" value="RHY10203.1"/>
    <property type="molecule type" value="Genomic_DNA"/>
</dbReference>
<organism evidence="3 8">
    <name type="scientific">Aphanomyces astaci</name>
    <name type="common">Crayfish plague agent</name>
    <dbReference type="NCBI Taxonomy" id="112090"/>
    <lineage>
        <taxon>Eukaryota</taxon>
        <taxon>Sar</taxon>
        <taxon>Stramenopiles</taxon>
        <taxon>Oomycota</taxon>
        <taxon>Saprolegniomycetes</taxon>
        <taxon>Saprolegniales</taxon>
        <taxon>Verrucalvaceae</taxon>
        <taxon>Aphanomyces</taxon>
    </lineage>
</organism>
<sequence length="280" mass="30957">MSALDYVLPDGMEDTNEGSNYLEEVDMGLPQPYSLRLINNPCHHTGQTTDNHPTSRLRPREFHSHSCDEDVTDVNTASSIMLAEHNRSATLLARIREKVFARLATCDNDSTVSSDKDYLAPDNDSDNDDDPQDEHEDSHSSVEGVGHPVSRKRDLQSFLLGGRSLDTPSSSAILPMPPSSMPIPFLFLPPPPSLSSKPSLSGGSLVAKCLLPAVPHRPPLRKYNHRSIYNCVRCGQMKKHHTCTFPENVRSVGTAMSSTSLPRDTVSRYYKCGRVLVCKK</sequence>
<dbReference type="EMBL" id="QUTA01005174">
    <property type="protein sequence ID" value="RHY16873.1"/>
    <property type="molecule type" value="Genomic_DNA"/>
</dbReference>
<feature type="region of interest" description="Disordered" evidence="1">
    <location>
        <begin position="44"/>
        <end position="64"/>
    </location>
</feature>
<evidence type="ECO:0000313" key="8">
    <source>
        <dbReference type="Proteomes" id="UP000266239"/>
    </source>
</evidence>
<evidence type="ECO:0000256" key="1">
    <source>
        <dbReference type="SAM" id="MobiDB-lite"/>
    </source>
</evidence>
<accession>A0A397B9J5</accession>
<dbReference type="Proteomes" id="UP000266196">
    <property type="component" value="Unassembled WGS sequence"/>
</dbReference>
<evidence type="ECO:0000313" key="4">
    <source>
        <dbReference type="EMBL" id="RHY51960.1"/>
    </source>
</evidence>
<dbReference type="AlphaFoldDB" id="A0A397B9J5"/>
<gene>
    <name evidence="3" type="ORF">DYB25_001685</name>
    <name evidence="4" type="ORF">DYB30_003568</name>
    <name evidence="5" type="ORF">DYB31_000995</name>
    <name evidence="2" type="ORF">DYB36_000687</name>
</gene>
<evidence type="ECO:0000313" key="3">
    <source>
        <dbReference type="EMBL" id="RHY16873.1"/>
    </source>
</evidence>
<feature type="region of interest" description="Disordered" evidence="1">
    <location>
        <begin position="110"/>
        <end position="149"/>
    </location>
</feature>
<protein>
    <submittedName>
        <fullName evidence="3">Uncharacterized protein</fullName>
    </submittedName>
</protein>
<name>A0A397B9J5_APHAT</name>
<comment type="caution">
    <text evidence="3">The sequence shown here is derived from an EMBL/GenBank/DDBJ whole genome shotgun (WGS) entry which is preliminary data.</text>
</comment>
<feature type="compositionally biased region" description="Acidic residues" evidence="1">
    <location>
        <begin position="123"/>
        <end position="135"/>
    </location>
</feature>
<evidence type="ECO:0000313" key="6">
    <source>
        <dbReference type="Proteomes" id="UP000265427"/>
    </source>
</evidence>
<evidence type="ECO:0000313" key="9">
    <source>
        <dbReference type="Proteomes" id="UP000266643"/>
    </source>
</evidence>
<dbReference type="EMBL" id="QUTE01009880">
    <property type="protein sequence ID" value="RHZ16447.1"/>
    <property type="molecule type" value="Genomic_DNA"/>
</dbReference>
<dbReference type="VEuPathDB" id="FungiDB:H257_17291"/>